<evidence type="ECO:0000313" key="2">
    <source>
        <dbReference type="Proteomes" id="UP001151760"/>
    </source>
</evidence>
<comment type="caution">
    <text evidence="1">The sequence shown here is derived from an EMBL/GenBank/DDBJ whole genome shotgun (WGS) entry which is preliminary data.</text>
</comment>
<name>A0ABQ5BRT7_9ASTR</name>
<reference evidence="1" key="1">
    <citation type="journal article" date="2022" name="Int. J. Mol. Sci.">
        <title>Draft Genome of Tanacetum Coccineum: Genomic Comparison of Closely Related Tanacetum-Family Plants.</title>
        <authorList>
            <person name="Yamashiro T."/>
            <person name="Shiraishi A."/>
            <person name="Nakayama K."/>
            <person name="Satake H."/>
        </authorList>
    </citation>
    <scope>NUCLEOTIDE SEQUENCE</scope>
</reference>
<sequence length="213" mass="24301">MDSGSSCEVIYEHCFLKLKPSIQASKVDLQVPLVGFLGEKSWAIREVLLEITIGNAPLTRSENLNFVIVRTVFSTHESGKTKDVKKVRETSPTNTEVVLSCINYEEKIIVNNKYPEQTVTIGKQLPEHFKEGLRNLLRTNTDVFTSTHDDMTGIPRTITVNGKSFNTEHKLNEYRHIKPIKQKRRSLDPDRITTARKEVEELTREGILQEAVH</sequence>
<gene>
    <name evidence="1" type="ORF">Tco_0876271</name>
</gene>
<dbReference type="EMBL" id="BQNB010013568">
    <property type="protein sequence ID" value="GJT17565.1"/>
    <property type="molecule type" value="Genomic_DNA"/>
</dbReference>
<evidence type="ECO:0000313" key="1">
    <source>
        <dbReference type="EMBL" id="GJT17565.1"/>
    </source>
</evidence>
<protein>
    <recommendedName>
        <fullName evidence="3">Reverse transcriptase domain-containing protein</fullName>
    </recommendedName>
</protein>
<proteinExistence type="predicted"/>
<keyword evidence="2" id="KW-1185">Reference proteome</keyword>
<reference evidence="1" key="2">
    <citation type="submission" date="2022-01" db="EMBL/GenBank/DDBJ databases">
        <authorList>
            <person name="Yamashiro T."/>
            <person name="Shiraishi A."/>
            <person name="Satake H."/>
            <person name="Nakayama K."/>
        </authorList>
    </citation>
    <scope>NUCLEOTIDE SEQUENCE</scope>
</reference>
<evidence type="ECO:0008006" key="3">
    <source>
        <dbReference type="Google" id="ProtNLM"/>
    </source>
</evidence>
<accession>A0ABQ5BRT7</accession>
<organism evidence="1 2">
    <name type="scientific">Tanacetum coccineum</name>
    <dbReference type="NCBI Taxonomy" id="301880"/>
    <lineage>
        <taxon>Eukaryota</taxon>
        <taxon>Viridiplantae</taxon>
        <taxon>Streptophyta</taxon>
        <taxon>Embryophyta</taxon>
        <taxon>Tracheophyta</taxon>
        <taxon>Spermatophyta</taxon>
        <taxon>Magnoliopsida</taxon>
        <taxon>eudicotyledons</taxon>
        <taxon>Gunneridae</taxon>
        <taxon>Pentapetalae</taxon>
        <taxon>asterids</taxon>
        <taxon>campanulids</taxon>
        <taxon>Asterales</taxon>
        <taxon>Asteraceae</taxon>
        <taxon>Asteroideae</taxon>
        <taxon>Anthemideae</taxon>
        <taxon>Anthemidinae</taxon>
        <taxon>Tanacetum</taxon>
    </lineage>
</organism>
<dbReference type="Proteomes" id="UP001151760">
    <property type="component" value="Unassembled WGS sequence"/>
</dbReference>